<keyword evidence="4 18" id="KW-0963">Cytoplasm</keyword>
<evidence type="ECO:0000256" key="5">
    <source>
        <dbReference type="ARBA" id="ARBA00022555"/>
    </source>
</evidence>
<comment type="domain">
    <text evidence="18">Consists of three domains; the N-terminal catalytic domain, the editing domain and the C-terminal C-Ala domain. The editing domain removes incorrectly charged amino acids, while the C-Ala domain, along with tRNA(Ala), serves as a bridge to cooperatively bring together the editing and aminoacylation centers thus stimulating deacylation of misacylated tRNAs.</text>
</comment>
<evidence type="ECO:0000256" key="13">
    <source>
        <dbReference type="ARBA" id="ARBA00023128"/>
    </source>
</evidence>
<dbReference type="InterPro" id="IPR023033">
    <property type="entry name" value="Ala_tRNA_ligase_euk/bac"/>
</dbReference>
<dbReference type="EC" id="6.1.1.7" evidence="18"/>
<proteinExistence type="inferred from homology"/>
<evidence type="ECO:0000256" key="2">
    <source>
        <dbReference type="ARBA" id="ARBA00007251"/>
    </source>
</evidence>
<evidence type="ECO:0000313" key="24">
    <source>
        <dbReference type="EMBL" id="OAJ39725.1"/>
    </source>
</evidence>
<dbReference type="SMART" id="SM00863">
    <property type="entry name" value="tRNA_SAD"/>
    <property type="match status" value="1"/>
</dbReference>
<reference evidence="24 25" key="1">
    <citation type="submission" date="2006-10" db="EMBL/GenBank/DDBJ databases">
        <title>The Genome Sequence of Batrachochytrium dendrobatidis JEL423.</title>
        <authorList>
            <consortium name="The Broad Institute Genome Sequencing Platform"/>
            <person name="Birren B."/>
            <person name="Lander E."/>
            <person name="Galagan J."/>
            <person name="Cuomo C."/>
            <person name="Devon K."/>
            <person name="Jaffe D."/>
            <person name="Butler J."/>
            <person name="Alvarez P."/>
            <person name="Gnerre S."/>
            <person name="Grabherr M."/>
            <person name="Kleber M."/>
            <person name="Mauceli E."/>
            <person name="Brockman W."/>
            <person name="Young S."/>
            <person name="LaButti K."/>
            <person name="Sykes S."/>
            <person name="DeCaprio D."/>
            <person name="Crawford M."/>
            <person name="Koehrsen M."/>
            <person name="Engels R."/>
            <person name="Montgomery P."/>
            <person name="Pearson M."/>
            <person name="Howarth C."/>
            <person name="Larson L."/>
            <person name="White J."/>
            <person name="O'Leary S."/>
            <person name="Kodira C."/>
            <person name="Zeng Q."/>
            <person name="Yandava C."/>
            <person name="Alvarado L."/>
            <person name="Longcore J."/>
            <person name="James T."/>
        </authorList>
    </citation>
    <scope>NUCLEOTIDE SEQUENCE [LARGE SCALE GENOMIC DNA]</scope>
    <source>
        <strain evidence="24 25">JEL423</strain>
    </source>
</reference>
<feature type="domain" description="Kinesin motor" evidence="22">
    <location>
        <begin position="307"/>
        <end position="403"/>
    </location>
</feature>
<dbReference type="GO" id="GO:0007018">
    <property type="term" value="P:microtubule-based movement"/>
    <property type="evidence" value="ECO:0007669"/>
    <property type="project" value="InterPro"/>
</dbReference>
<keyword evidence="11 18" id="KW-0694">RNA-binding</keyword>
<dbReference type="SUPFAM" id="SSF55186">
    <property type="entry name" value="ThrRS/AlaRS common domain"/>
    <property type="match status" value="1"/>
</dbReference>
<comment type="similarity">
    <text evidence="19">Belongs to the TRAFAC class myosin-kinesin ATPase superfamily. Kinesin family.</text>
</comment>
<evidence type="ECO:0000259" key="22">
    <source>
        <dbReference type="PROSITE" id="PS50067"/>
    </source>
</evidence>
<evidence type="ECO:0000256" key="4">
    <source>
        <dbReference type="ARBA" id="ARBA00022490"/>
    </source>
</evidence>
<dbReference type="Gene3D" id="3.30.980.10">
    <property type="entry name" value="Threonyl-trna Synthetase, Chain A, domain 2"/>
    <property type="match status" value="1"/>
</dbReference>
<dbReference type="SUPFAM" id="SSF101353">
    <property type="entry name" value="Putative anticodon-binding domain of alanyl-tRNA synthetase (AlaRS)"/>
    <property type="match status" value="1"/>
</dbReference>
<dbReference type="NCBIfam" id="TIGR00344">
    <property type="entry name" value="alaS"/>
    <property type="match status" value="1"/>
</dbReference>
<evidence type="ECO:0000313" key="25">
    <source>
        <dbReference type="Proteomes" id="UP000077115"/>
    </source>
</evidence>
<keyword evidence="7 18" id="KW-0479">Metal-binding</keyword>
<evidence type="ECO:0000256" key="17">
    <source>
        <dbReference type="ARBA" id="ARBA00055137"/>
    </source>
</evidence>
<dbReference type="InterPro" id="IPR000649">
    <property type="entry name" value="IF-2B-related"/>
</dbReference>
<evidence type="ECO:0000256" key="7">
    <source>
        <dbReference type="ARBA" id="ARBA00022723"/>
    </source>
</evidence>
<keyword evidence="10 18" id="KW-0067">ATP-binding</keyword>
<dbReference type="CDD" id="cd00673">
    <property type="entry name" value="AlaRS_core"/>
    <property type="match status" value="1"/>
</dbReference>
<dbReference type="InterPro" id="IPR003156">
    <property type="entry name" value="DHHA1_dom"/>
</dbReference>
<evidence type="ECO:0000256" key="14">
    <source>
        <dbReference type="ARBA" id="ARBA00023146"/>
    </source>
</evidence>
<dbReference type="HAMAP" id="MF_00036_B">
    <property type="entry name" value="Ala_tRNA_synth_B"/>
    <property type="match status" value="1"/>
</dbReference>
<dbReference type="SMART" id="SM00129">
    <property type="entry name" value="KISc"/>
    <property type="match status" value="1"/>
</dbReference>
<dbReference type="InterPro" id="IPR037171">
    <property type="entry name" value="NagB/RpiA_transferase-like"/>
</dbReference>
<evidence type="ECO:0000256" key="18">
    <source>
        <dbReference type="HAMAP-Rule" id="MF_03133"/>
    </source>
</evidence>
<dbReference type="PROSITE" id="PS50860">
    <property type="entry name" value="AA_TRNA_LIGASE_II_ALA"/>
    <property type="match status" value="1"/>
</dbReference>
<dbReference type="InterPro" id="IPR001752">
    <property type="entry name" value="Kinesin_motor_dom"/>
</dbReference>
<evidence type="ECO:0000256" key="10">
    <source>
        <dbReference type="ARBA" id="ARBA00022840"/>
    </source>
</evidence>
<evidence type="ECO:0000256" key="19">
    <source>
        <dbReference type="PROSITE-ProRule" id="PRU00283"/>
    </source>
</evidence>
<sequence>MEPVVVQHFNRIVALNPDMSLPVVAIKALIEFSKKCEASTLAELFDKLDAASGILKAIPSHTISMVAGCDLFMRLAKDTPSAIQAFEDIKQDLFRRSDVLVSSCIESRKKAANHGSKFIRDDTVILVHSYSRVVMSMLTNAPNKALIKVLVTEAKPSDSGKRAVEELRKANIQAALISDSAVGHIIERVDMVLVGAEVVVQNGGLINQIGTYQIALVAKAANKPFYVVAESFKFARLFPLNQDDLPISSPMYFTDEEDQGECRLSNPDIDYTPPTHINLIFTDVGVLTPSGVSEQLSSQHTLKMGQHAKVFLRMKPLSSQRYTFNDFSWSVDTSTRTITVPDENKNERKKTFQFDHILDVSESVETLFQEAILPQVKICLNGFNVSLISVGASKSGKSYALEGAMGKNKKMPAWVRDLLNPQRDGLQVDTSSATGVAVTGLSTRRISDVETCMDAIERPTKSKFTVVDFCALDHFFTDPTQLLMKEGTNVGNSIIACHKTIKQVALQKKIAPEAEQTPITRLLLEEFGGNCYTNFLFSMDYLEAKAMNLNLLNFSELLRKIETYPICNDETFFHLVSLVQERAGHIGKRAALVEIPTNQKQLLVDLNERINVVIEQNTTMQKELILKERLLLDTQKTQLDLEIEQNLQLEAAENKISDLLDRLAFYEKAENNLNSTCSIQDQKTVNEKLYAQVLQLNVQVAQLEAIIQQTSKDLQASLLKNEELGLEMIALINQKEDLTIKSLNETYENGTLIRHCIDTKELGSLNNLATIKELESSIKDRLYKSIKTHPVLVDEGRMEIEMLVEGIANATQKYEQILQRQNEYYKTLTPEDGLAELRKQVKEFVLNTQSDLERERATLLSRCLMVLRVETKRVLFKSYQAVVFGLSQTPCAFHPLSSLASASILNSSMATKWPLSKVRKTFIDYFEQHGHTHVVSSSTIPHGDPTLMFANSGMNQFKPIFLGTVDPNSDLARLSRAANSQKCIRAGGKHNDLEDVGRDTYHHTFFEMLGNWSFGNYFKTEAIEMAWEILTKVYGLPKDRLYITYFGGDKSLGLESDIEAKHLWRNIGVEEDHIIPGSVKDNFWEMGDQGPCGPCSEIHFDRIGGRNAADLVNMDDPDVLEIWNLVFMQYNREVDRSLKLLPNKHIDTGMGLERLVSILQDKRSNYDTDVFTGIFSAIQKLTGVREYQGRLGEADQDGIDTAYRVIADHVRTLTFAISDGGVPSNEGRGYVLRRILRRGARYARKKFNVPIGCFFSSLVDTVVTEMGDAFPEITERVDDLKEILDEEERSFSKTLDRGERLFGEYLAKTKASGGKVISGADAWRLYDTYGFPVDLTRLMAEENGLTVDEVEFEQEQKIAKERSRGRNEKETGIVVSLDIHAIGELEANPNVQPTDDQYKYGFDDISSKVKALFVNGKFVESVSSTNHQGRFGVILDKTNFYAEQGGQQFDTGSLTVDGSLEFAIEDVQVFGGYVLHIGYLKYGSLSLDDSIMCTYDELRRWPLRNNHTATHVLNYGLRSVIGTIVDQKGSLVSPEKLRFDYSCKNSPSIAELAKVEKITNSFIAKNDIIYTSEVSLALAKSINGLRAVFGEVYPDPVRVVSIGFPIDEMLKDPSNAKWAETSIEFCGGTHVQRTGDIKRFVIIEDSALAKGIRRIVGVTGDEALKYQKLADEFEIKLEQLRRIKGALFETTLKEIGKTLDSSVLPVLRKHSLKETFSAIKKDFDDKDKARKALESKEAVDTVKSFFEANPEKTVFVSVINQSGNTKALAQAIAHVRTLKDKAAMLIAVDPETSKVAHQCIVPQILIDRGLKATEWADAVASKVGGKKGGSESAAQGAGDRAASVQEAVDAATAFIAKLTI</sequence>
<dbReference type="PANTHER" id="PTHR11777:SF9">
    <property type="entry name" value="ALANINE--TRNA LIGASE, CYTOPLASMIC"/>
    <property type="match status" value="1"/>
</dbReference>
<comment type="catalytic activity">
    <reaction evidence="16 18">
        <text>tRNA(Ala) + L-alanine + ATP = L-alanyl-tRNA(Ala) + AMP + diphosphate</text>
        <dbReference type="Rhea" id="RHEA:12540"/>
        <dbReference type="Rhea" id="RHEA-COMP:9657"/>
        <dbReference type="Rhea" id="RHEA-COMP:9923"/>
        <dbReference type="ChEBI" id="CHEBI:30616"/>
        <dbReference type="ChEBI" id="CHEBI:33019"/>
        <dbReference type="ChEBI" id="CHEBI:57972"/>
        <dbReference type="ChEBI" id="CHEBI:78442"/>
        <dbReference type="ChEBI" id="CHEBI:78497"/>
        <dbReference type="ChEBI" id="CHEBI:456215"/>
        <dbReference type="EC" id="6.1.1.7"/>
    </reaction>
</comment>
<dbReference type="GO" id="GO:0008270">
    <property type="term" value="F:zinc ion binding"/>
    <property type="evidence" value="ECO:0007669"/>
    <property type="project" value="UniProtKB-UniRule"/>
</dbReference>
<protein>
    <recommendedName>
        <fullName evidence="18">Alanine--tRNA ligase</fullName>
        <ecNumber evidence="18">6.1.1.7</ecNumber>
    </recommendedName>
    <alternativeName>
        <fullName evidence="18">Alanyl-tRNA synthetase</fullName>
        <shortName evidence="18">AlaRS</shortName>
    </alternativeName>
</protein>
<dbReference type="Pfam" id="PF02272">
    <property type="entry name" value="DHHA1"/>
    <property type="match status" value="1"/>
</dbReference>
<dbReference type="InterPro" id="IPR012947">
    <property type="entry name" value="tRNA_SAD"/>
</dbReference>
<keyword evidence="12 18" id="KW-0648">Protein biosynthesis</keyword>
<dbReference type="GO" id="GO:0004813">
    <property type="term" value="F:alanine-tRNA ligase activity"/>
    <property type="evidence" value="ECO:0007669"/>
    <property type="project" value="UniProtKB-UniRule"/>
</dbReference>
<dbReference type="PRINTS" id="PR00980">
    <property type="entry name" value="TRNASYNTHALA"/>
</dbReference>
<dbReference type="GO" id="GO:0003777">
    <property type="term" value="F:microtubule motor activity"/>
    <property type="evidence" value="ECO:0007669"/>
    <property type="project" value="InterPro"/>
</dbReference>
<evidence type="ECO:0000256" key="12">
    <source>
        <dbReference type="ARBA" id="ARBA00022917"/>
    </source>
</evidence>
<evidence type="ECO:0000256" key="16">
    <source>
        <dbReference type="ARBA" id="ARBA00048300"/>
    </source>
</evidence>
<accession>A0A177WJ51</accession>
<dbReference type="GO" id="GO:0000049">
    <property type="term" value="F:tRNA binding"/>
    <property type="evidence" value="ECO:0007669"/>
    <property type="project" value="UniProtKB-KW"/>
</dbReference>
<dbReference type="EMBL" id="DS022303">
    <property type="protein sequence ID" value="OAJ39725.1"/>
    <property type="molecule type" value="Genomic_DNA"/>
</dbReference>
<dbReference type="Proteomes" id="UP000077115">
    <property type="component" value="Unassembled WGS sequence"/>
</dbReference>
<dbReference type="Pfam" id="PF00225">
    <property type="entry name" value="Kinesin"/>
    <property type="match status" value="1"/>
</dbReference>
<comment type="subunit">
    <text evidence="18">Monomer.</text>
</comment>
<feature type="binding site" evidence="18">
    <location>
        <position position="1626"/>
    </location>
    <ligand>
        <name>Zn(2+)</name>
        <dbReference type="ChEBI" id="CHEBI:29105"/>
    </ligand>
</feature>
<gene>
    <name evidence="18" type="primary">ALA1</name>
    <name evidence="24" type="ORF">BDEG_23553</name>
</gene>
<dbReference type="eggNOG" id="KOG0188">
    <property type="taxonomic scope" value="Eukaryota"/>
</dbReference>
<evidence type="ECO:0000256" key="9">
    <source>
        <dbReference type="ARBA" id="ARBA00022833"/>
    </source>
</evidence>
<dbReference type="Gene3D" id="1.20.120.1070">
    <property type="entry name" value="Translation initiation factor eIF-2B, N-terminal domain"/>
    <property type="match status" value="1"/>
</dbReference>
<dbReference type="FunFam" id="3.10.310.40:FF:000003">
    <property type="entry name" value="Alanine--tRNA ligase"/>
    <property type="match status" value="1"/>
</dbReference>
<dbReference type="InterPro" id="IPR018164">
    <property type="entry name" value="Ala-tRNA-synth_IIc_N"/>
</dbReference>
<dbReference type="InterPro" id="IPR036961">
    <property type="entry name" value="Kinesin_motor_dom_sf"/>
</dbReference>
<keyword evidence="5 18" id="KW-0820">tRNA-binding</keyword>
<dbReference type="SUPFAM" id="SSF100950">
    <property type="entry name" value="NagB/RpiA/CoA transferase-like"/>
    <property type="match status" value="1"/>
</dbReference>
<evidence type="ECO:0000256" key="11">
    <source>
        <dbReference type="ARBA" id="ARBA00022884"/>
    </source>
</evidence>
<keyword evidence="6 18" id="KW-0436">Ligase</keyword>
<dbReference type="Pfam" id="PF01411">
    <property type="entry name" value="tRNA-synt_2c"/>
    <property type="match status" value="1"/>
</dbReference>
<organism evidence="24 25">
    <name type="scientific">Batrachochytrium dendrobatidis (strain JEL423)</name>
    <dbReference type="NCBI Taxonomy" id="403673"/>
    <lineage>
        <taxon>Eukaryota</taxon>
        <taxon>Fungi</taxon>
        <taxon>Fungi incertae sedis</taxon>
        <taxon>Chytridiomycota</taxon>
        <taxon>Chytridiomycota incertae sedis</taxon>
        <taxon>Chytridiomycetes</taxon>
        <taxon>Rhizophydiales</taxon>
        <taxon>Rhizophydiales incertae sedis</taxon>
        <taxon>Batrachochytrium</taxon>
    </lineage>
</organism>
<dbReference type="GO" id="GO:0070143">
    <property type="term" value="P:mitochondrial alanyl-tRNA aminoacylation"/>
    <property type="evidence" value="ECO:0007669"/>
    <property type="project" value="UniProtKB-UniRule"/>
</dbReference>
<comment type="cofactor">
    <cofactor evidence="18">
        <name>Zn(2+)</name>
        <dbReference type="ChEBI" id="CHEBI:29105"/>
    </cofactor>
    <text evidence="18">Binds 1 zinc ion per subunit.</text>
</comment>
<keyword evidence="8 18" id="KW-0547">Nucleotide-binding</keyword>
<evidence type="ECO:0000256" key="8">
    <source>
        <dbReference type="ARBA" id="ARBA00022741"/>
    </source>
</evidence>
<dbReference type="Gene3D" id="3.30.930.10">
    <property type="entry name" value="Bira Bifunctional Protein, Domain 2"/>
    <property type="match status" value="1"/>
</dbReference>
<keyword evidence="19" id="KW-0505">Motor protein</keyword>
<dbReference type="InterPro" id="IPR002318">
    <property type="entry name" value="Ala-tRNA-lgiase_IIc"/>
</dbReference>
<feature type="binding site" evidence="18">
    <location>
        <position position="1511"/>
    </location>
    <ligand>
        <name>Zn(2+)</name>
        <dbReference type="ChEBI" id="CHEBI:29105"/>
    </ligand>
</feature>
<dbReference type="STRING" id="403673.A0A177WJ51"/>
<feature type="binding site" evidence="18">
    <location>
        <position position="1630"/>
    </location>
    <ligand>
        <name>Zn(2+)</name>
        <dbReference type="ChEBI" id="CHEBI:29105"/>
    </ligand>
</feature>
<comment type="subunit">
    <text evidence="15">Component of the translation initiation factor 2B (eIF2B) complex which is a heterodecamer of two sets of five different subunits: alpha, beta, gamma, delta and epsilon. Subunits alpha, beta and delta comprise a regulatory subcomplex and subunits epsilon and gamma comprise a catalytic subcomplex. Within the complex, the hexameric regulatory complex resides at the center, with the two heterodimeric catalytic subcomplexes bound on opposite sides.</text>
</comment>
<dbReference type="InterPro" id="IPR059090">
    <property type="entry name" value="ALA1_helical"/>
</dbReference>
<dbReference type="InterPro" id="IPR018162">
    <property type="entry name" value="Ala-tRNA-ligase_IIc_anticod-bd"/>
</dbReference>
<dbReference type="InterPro" id="IPR018165">
    <property type="entry name" value="Ala-tRNA-synth_IIc_core"/>
</dbReference>
<dbReference type="GO" id="GO:0002161">
    <property type="term" value="F:aminoacyl-tRNA deacylase activity"/>
    <property type="evidence" value="ECO:0007669"/>
    <property type="project" value="TreeGrafter"/>
</dbReference>
<dbReference type="InterPro" id="IPR027417">
    <property type="entry name" value="P-loop_NTPase"/>
</dbReference>
<evidence type="ECO:0000256" key="3">
    <source>
        <dbReference type="ARBA" id="ARBA00008429"/>
    </source>
</evidence>
<dbReference type="OrthoDB" id="2423964at2759"/>
<dbReference type="SUPFAM" id="SSF50447">
    <property type="entry name" value="Translation proteins"/>
    <property type="match status" value="1"/>
</dbReference>
<evidence type="ECO:0000256" key="20">
    <source>
        <dbReference type="RuleBase" id="RU003814"/>
    </source>
</evidence>
<feature type="domain" description="Alanyl-transfer RNA synthetases family profile" evidence="23">
    <location>
        <begin position="913"/>
        <end position="1669"/>
    </location>
</feature>
<dbReference type="InterPro" id="IPR042529">
    <property type="entry name" value="IF_2B-like_C"/>
</dbReference>
<dbReference type="PANTHER" id="PTHR11777">
    <property type="entry name" value="ALANYL-TRNA SYNTHETASE"/>
    <property type="match status" value="1"/>
</dbReference>
<dbReference type="Gene3D" id="3.10.310.40">
    <property type="match status" value="1"/>
</dbReference>
<comment type="subcellular location">
    <subcellularLocation>
        <location evidence="1">Cytoplasm</location>
        <location evidence="1">Cytosol</location>
    </subcellularLocation>
    <subcellularLocation>
        <location evidence="18">Mitochondrion</location>
    </subcellularLocation>
    <subcellularLocation>
        <location evidence="18">Cytoplasm</location>
    </subcellularLocation>
</comment>
<evidence type="ECO:0000256" key="1">
    <source>
        <dbReference type="ARBA" id="ARBA00004514"/>
    </source>
</evidence>
<dbReference type="VEuPathDB" id="FungiDB:BDEG_23553"/>
<dbReference type="InterPro" id="IPR018163">
    <property type="entry name" value="Thr/Ala-tRNA-synth_IIc_edit"/>
</dbReference>
<dbReference type="SUPFAM" id="SSF52540">
    <property type="entry name" value="P-loop containing nucleoside triphosphate hydrolases"/>
    <property type="match status" value="1"/>
</dbReference>
<dbReference type="PROSITE" id="PS50067">
    <property type="entry name" value="KINESIN_MOTOR_2"/>
    <property type="match status" value="1"/>
</dbReference>
<dbReference type="GO" id="GO:0005739">
    <property type="term" value="C:mitochondrion"/>
    <property type="evidence" value="ECO:0007669"/>
    <property type="project" value="UniProtKB-SubCell"/>
</dbReference>
<evidence type="ECO:0000256" key="6">
    <source>
        <dbReference type="ARBA" id="ARBA00022598"/>
    </source>
</evidence>
<dbReference type="Gene3D" id="3.40.50.10470">
    <property type="entry name" value="Translation initiation factor eif-2b, domain 2"/>
    <property type="match status" value="1"/>
</dbReference>
<reference evidence="24 25" key="2">
    <citation type="submission" date="2016-05" db="EMBL/GenBank/DDBJ databases">
        <title>Lineage-specific infection strategies underlie the spectrum of fungal disease in amphibians.</title>
        <authorList>
            <person name="Cuomo C.A."/>
            <person name="Farrer R.A."/>
            <person name="James T."/>
            <person name="Longcore J."/>
            <person name="Birren B."/>
        </authorList>
    </citation>
    <scope>NUCLEOTIDE SEQUENCE [LARGE SCALE GENOMIC DNA]</scope>
    <source>
        <strain evidence="24 25">JEL423</strain>
    </source>
</reference>
<dbReference type="Gene3D" id="3.40.850.10">
    <property type="entry name" value="Kinesin motor domain"/>
    <property type="match status" value="1"/>
</dbReference>
<name>A0A177WJ51_BATDL</name>
<keyword evidence="21" id="KW-0175">Coiled coil</keyword>
<dbReference type="FunFam" id="3.30.930.10:FF:000011">
    <property type="entry name" value="Alanine--tRNA ligase, cytoplasmic"/>
    <property type="match status" value="1"/>
</dbReference>
<dbReference type="GO" id="GO:0008017">
    <property type="term" value="F:microtubule binding"/>
    <property type="evidence" value="ECO:0007669"/>
    <property type="project" value="InterPro"/>
</dbReference>
<comment type="similarity">
    <text evidence="2 20">Belongs to the eIF-2B alpha/beta/delta subunits family.</text>
</comment>
<keyword evidence="14 18" id="KW-0030">Aminoacyl-tRNA synthetase</keyword>
<keyword evidence="9 18" id="KW-0862">Zinc</keyword>
<dbReference type="SUPFAM" id="SSF55681">
    <property type="entry name" value="Class II aaRS and biotin synthetases"/>
    <property type="match status" value="1"/>
</dbReference>
<dbReference type="GO" id="GO:0005524">
    <property type="term" value="F:ATP binding"/>
    <property type="evidence" value="ECO:0007669"/>
    <property type="project" value="UniProtKB-UniRule"/>
</dbReference>
<dbReference type="InterPro" id="IPR050058">
    <property type="entry name" value="Ala-tRNA_ligase"/>
</dbReference>
<keyword evidence="13 18" id="KW-0496">Mitochondrion</keyword>
<evidence type="ECO:0000259" key="23">
    <source>
        <dbReference type="PROSITE" id="PS50860"/>
    </source>
</evidence>
<dbReference type="InterPro" id="IPR009000">
    <property type="entry name" value="Transl_B-barrel_sf"/>
</dbReference>
<comment type="function">
    <text evidence="17 18">Catalyzes the attachment of alanine to tRNA(Ala) in a two-step reaction: alanine is first activated by ATP to form Ala-AMP and then transferred to the acceptor end of tRNA(Ala). Also edits incorrectly charged tRNA(Ala) via its editing domain.</text>
</comment>
<dbReference type="Pfam" id="PF07973">
    <property type="entry name" value="tRNA_SAD"/>
    <property type="match status" value="1"/>
</dbReference>
<dbReference type="FunFam" id="2.40.30.130:FF:000004">
    <property type="entry name" value="Alanine--tRNA ligase"/>
    <property type="match status" value="1"/>
</dbReference>
<feature type="binding site" evidence="18">
    <location>
        <position position="1507"/>
    </location>
    <ligand>
        <name>Zn(2+)</name>
        <dbReference type="ChEBI" id="CHEBI:29105"/>
    </ligand>
</feature>
<dbReference type="Pfam" id="PF01008">
    <property type="entry name" value="IF-2B"/>
    <property type="match status" value="1"/>
</dbReference>
<dbReference type="Gene3D" id="2.40.30.130">
    <property type="match status" value="1"/>
</dbReference>
<feature type="binding site" evidence="19">
    <location>
        <begin position="391"/>
        <end position="398"/>
    </location>
    <ligand>
        <name>ATP</name>
        <dbReference type="ChEBI" id="CHEBI:30616"/>
    </ligand>
</feature>
<feature type="coiled-coil region" evidence="21">
    <location>
        <begin position="603"/>
        <end position="713"/>
    </location>
</feature>
<dbReference type="InterPro" id="IPR042528">
    <property type="entry name" value="elF-2B_alpha_N"/>
</dbReference>
<evidence type="ECO:0000256" key="15">
    <source>
        <dbReference type="ARBA" id="ARBA00046432"/>
    </source>
</evidence>
<dbReference type="GO" id="GO:0005829">
    <property type="term" value="C:cytosol"/>
    <property type="evidence" value="ECO:0007669"/>
    <property type="project" value="UniProtKB-SubCell"/>
</dbReference>
<comment type="similarity">
    <text evidence="3">Belongs to the class-II aminoacyl-tRNA synthetase family. Alax-L subfamily.</text>
</comment>
<evidence type="ECO:0000256" key="21">
    <source>
        <dbReference type="SAM" id="Coils"/>
    </source>
</evidence>
<dbReference type="InterPro" id="IPR045864">
    <property type="entry name" value="aa-tRNA-synth_II/BPL/LPL"/>
</dbReference>
<dbReference type="FunFam" id="3.30.980.10:FF:000004">
    <property type="entry name" value="Alanine--tRNA ligase, cytoplasmic"/>
    <property type="match status" value="1"/>
</dbReference>
<dbReference type="Pfam" id="PF26023">
    <property type="entry name" value="ALA1"/>
    <property type="match status" value="1"/>
</dbReference>